<sequence>MERDDASNFEQLHDLVADMDDIRGLLEGITGIAAAAMTRTAGTQVECAVTLYRRRRPPTIAGSDDEAILLDGHEQRLADGPCTDALQSGEPSLLDAPSDARWPAFRKELEATSFDSVLGVPLDLGSEASAALNFFAAGAGVFTGEVSKDAGEFAQVAARALRLGLRIAGAELKAVDLEAAMSHRTAIDMARGIIMAQSRCSGEEAFNLLRDVSSRRNEKLYDVARSVVAGIDGSATSTFFES</sequence>
<dbReference type="InterPro" id="IPR005561">
    <property type="entry name" value="ANTAR"/>
</dbReference>
<evidence type="ECO:0000256" key="3">
    <source>
        <dbReference type="ARBA" id="ARBA00023015"/>
    </source>
</evidence>
<keyword evidence="2" id="KW-0418">Kinase</keyword>
<dbReference type="Pfam" id="PF13185">
    <property type="entry name" value="GAF_2"/>
    <property type="match status" value="1"/>
</dbReference>
<feature type="domain" description="ANTAR" evidence="5">
    <location>
        <begin position="167"/>
        <end position="228"/>
    </location>
</feature>
<dbReference type="PIRSF" id="PIRSF036625">
    <property type="entry name" value="GAF_ANTAR"/>
    <property type="match status" value="1"/>
</dbReference>
<proteinExistence type="predicted"/>
<dbReference type="InterPro" id="IPR036388">
    <property type="entry name" value="WH-like_DNA-bd_sf"/>
</dbReference>
<dbReference type="InterPro" id="IPR003018">
    <property type="entry name" value="GAF"/>
</dbReference>
<dbReference type="Proteomes" id="UP001595778">
    <property type="component" value="Unassembled WGS sequence"/>
</dbReference>
<dbReference type="InterPro" id="IPR011006">
    <property type="entry name" value="CheY-like_superfamily"/>
</dbReference>
<dbReference type="EMBL" id="JBHSDQ010000001">
    <property type="protein sequence ID" value="MFC4395307.1"/>
    <property type="molecule type" value="Genomic_DNA"/>
</dbReference>
<protein>
    <submittedName>
        <fullName evidence="6">GAF and ANTAR domain-containing protein</fullName>
    </submittedName>
</protein>
<dbReference type="SMART" id="SM01012">
    <property type="entry name" value="ANTAR"/>
    <property type="match status" value="1"/>
</dbReference>
<evidence type="ECO:0000256" key="4">
    <source>
        <dbReference type="ARBA" id="ARBA00023163"/>
    </source>
</evidence>
<keyword evidence="1" id="KW-0808">Transferase</keyword>
<keyword evidence="7" id="KW-1185">Reference proteome</keyword>
<dbReference type="RefSeq" id="WP_376976564.1">
    <property type="nucleotide sequence ID" value="NZ_JBHSDQ010000001.1"/>
</dbReference>
<gene>
    <name evidence="6" type="ORF">ACFO0G_04325</name>
</gene>
<dbReference type="SUPFAM" id="SSF52172">
    <property type="entry name" value="CheY-like"/>
    <property type="match status" value="1"/>
</dbReference>
<evidence type="ECO:0000313" key="7">
    <source>
        <dbReference type="Proteomes" id="UP001595778"/>
    </source>
</evidence>
<dbReference type="Pfam" id="PF03861">
    <property type="entry name" value="ANTAR"/>
    <property type="match status" value="1"/>
</dbReference>
<dbReference type="PROSITE" id="PS50921">
    <property type="entry name" value="ANTAR"/>
    <property type="match status" value="1"/>
</dbReference>
<dbReference type="Gene3D" id="1.10.10.10">
    <property type="entry name" value="Winged helix-like DNA-binding domain superfamily/Winged helix DNA-binding domain"/>
    <property type="match status" value="1"/>
</dbReference>
<dbReference type="InterPro" id="IPR029016">
    <property type="entry name" value="GAF-like_dom_sf"/>
</dbReference>
<evidence type="ECO:0000259" key="5">
    <source>
        <dbReference type="PROSITE" id="PS50921"/>
    </source>
</evidence>
<accession>A0ABV8WGD6</accession>
<dbReference type="Gene3D" id="3.30.450.40">
    <property type="match status" value="1"/>
</dbReference>
<organism evidence="6 7">
    <name type="scientific">Arthrobacter sedimenti</name>
    <dbReference type="NCBI Taxonomy" id="2694931"/>
    <lineage>
        <taxon>Bacteria</taxon>
        <taxon>Bacillati</taxon>
        <taxon>Actinomycetota</taxon>
        <taxon>Actinomycetes</taxon>
        <taxon>Micrococcales</taxon>
        <taxon>Micrococcaceae</taxon>
        <taxon>Arthrobacter</taxon>
    </lineage>
</organism>
<dbReference type="InterPro" id="IPR012074">
    <property type="entry name" value="GAF_ANTAR"/>
</dbReference>
<keyword evidence="3" id="KW-0805">Transcription regulation</keyword>
<evidence type="ECO:0000313" key="6">
    <source>
        <dbReference type="EMBL" id="MFC4395307.1"/>
    </source>
</evidence>
<reference evidence="7" key="1">
    <citation type="journal article" date="2019" name="Int. J. Syst. Evol. Microbiol.">
        <title>The Global Catalogue of Microorganisms (GCM) 10K type strain sequencing project: providing services to taxonomists for standard genome sequencing and annotation.</title>
        <authorList>
            <consortium name="The Broad Institute Genomics Platform"/>
            <consortium name="The Broad Institute Genome Sequencing Center for Infectious Disease"/>
            <person name="Wu L."/>
            <person name="Ma J."/>
        </authorList>
    </citation>
    <scope>NUCLEOTIDE SEQUENCE [LARGE SCALE GENOMIC DNA]</scope>
    <source>
        <strain evidence="7">PJ61</strain>
    </source>
</reference>
<name>A0ABV8WGD6_9MICC</name>
<evidence type="ECO:0000256" key="2">
    <source>
        <dbReference type="ARBA" id="ARBA00022777"/>
    </source>
</evidence>
<keyword evidence="4" id="KW-0804">Transcription</keyword>
<evidence type="ECO:0000256" key="1">
    <source>
        <dbReference type="ARBA" id="ARBA00022679"/>
    </source>
</evidence>
<comment type="caution">
    <text evidence="6">The sequence shown here is derived from an EMBL/GenBank/DDBJ whole genome shotgun (WGS) entry which is preliminary data.</text>
</comment>
<dbReference type="SUPFAM" id="SSF55781">
    <property type="entry name" value="GAF domain-like"/>
    <property type="match status" value="1"/>
</dbReference>